<dbReference type="Proteomes" id="UP000544122">
    <property type="component" value="Unassembled WGS sequence"/>
</dbReference>
<comment type="similarity">
    <text evidence="1">Belongs to the NAD(P)H dehydrogenase (quinone) family.</text>
</comment>
<dbReference type="Gene3D" id="3.40.50.360">
    <property type="match status" value="1"/>
</dbReference>
<dbReference type="EMBL" id="JAAVLX010000004">
    <property type="protein sequence ID" value="NOJ40780.1"/>
    <property type="molecule type" value="Genomic_DNA"/>
</dbReference>
<dbReference type="InterPro" id="IPR051545">
    <property type="entry name" value="NAD(P)H_dehydrogenase_qn"/>
</dbReference>
<dbReference type="PANTHER" id="PTHR10204:SF34">
    <property type="entry name" value="NAD(P)H DEHYDROGENASE [QUINONE] 1 ISOFORM 1"/>
    <property type="match status" value="1"/>
</dbReference>
<sequence>MLRRVALRARRGINRRTSLSNVLIVHAHPEPKSLTSALKDLAVETLIAQGHAVQVSDLYAANWKAVADRGDFLEQAQPGRLSYVAESRHAFASGTQSPDVAAEQQKLLWADAVLLSFPMWWFGMPAILKGWVDRVFAYGFAYGVGAHGGERWGDRYGEGKLSGRRAMLSVTIGGRAPHYSERGVNGRLDDLLWPIQHGILFYPGMQIVPPFAVYQSDRLTEAEWPAMAEAYRHRIRGLFIDRPIAYRTQNGGHYDGQQVLKPGLGAGERGTRIHLVEPGDPKEVLDRNGADSIAAAAREMEACSGQ</sequence>
<keyword evidence="2" id="KW-0560">Oxidoreductase</keyword>
<dbReference type="AlphaFoldDB" id="A0A7Y4GRS2"/>
<dbReference type="PANTHER" id="PTHR10204">
    <property type="entry name" value="NAD P H OXIDOREDUCTASE-RELATED"/>
    <property type="match status" value="1"/>
</dbReference>
<name>A0A7Y4GRS2_9BRAD</name>
<dbReference type="InterPro" id="IPR029039">
    <property type="entry name" value="Flavoprotein-like_sf"/>
</dbReference>
<accession>A0A7Y4GRS2</accession>
<evidence type="ECO:0000313" key="5">
    <source>
        <dbReference type="Proteomes" id="UP000544122"/>
    </source>
</evidence>
<keyword evidence="5" id="KW-1185">Reference proteome</keyword>
<dbReference type="SUPFAM" id="SSF52218">
    <property type="entry name" value="Flavoproteins"/>
    <property type="match status" value="1"/>
</dbReference>
<gene>
    <name evidence="4" type="ORF">HCN58_14410</name>
</gene>
<evidence type="ECO:0000259" key="3">
    <source>
        <dbReference type="Pfam" id="PF02525"/>
    </source>
</evidence>
<dbReference type="GO" id="GO:0003955">
    <property type="term" value="F:NAD(P)H dehydrogenase (quinone) activity"/>
    <property type="evidence" value="ECO:0007669"/>
    <property type="project" value="TreeGrafter"/>
</dbReference>
<dbReference type="GO" id="GO:0005829">
    <property type="term" value="C:cytosol"/>
    <property type="evidence" value="ECO:0007669"/>
    <property type="project" value="TreeGrafter"/>
</dbReference>
<evidence type="ECO:0000256" key="1">
    <source>
        <dbReference type="ARBA" id="ARBA00006252"/>
    </source>
</evidence>
<protein>
    <submittedName>
        <fullName evidence="4">NAD(P)H-dependent oxidoreductase</fullName>
    </submittedName>
</protein>
<organism evidence="4 5">
    <name type="scientific">Bradyrhizobium australiense</name>
    <dbReference type="NCBI Taxonomy" id="2721161"/>
    <lineage>
        <taxon>Bacteria</taxon>
        <taxon>Pseudomonadati</taxon>
        <taxon>Pseudomonadota</taxon>
        <taxon>Alphaproteobacteria</taxon>
        <taxon>Hyphomicrobiales</taxon>
        <taxon>Nitrobacteraceae</taxon>
        <taxon>Bradyrhizobium</taxon>
    </lineage>
</organism>
<dbReference type="Pfam" id="PF02525">
    <property type="entry name" value="Flavodoxin_2"/>
    <property type="match status" value="1"/>
</dbReference>
<reference evidence="4 5" key="1">
    <citation type="submission" date="2020-03" db="EMBL/GenBank/DDBJ databases">
        <title>Bradyrhizobium diversity isolated from nodules of Indigofera sp.</title>
        <authorList>
            <person name="Klepa M."/>
            <person name="Helene L."/>
            <person name="Hungria M."/>
        </authorList>
    </citation>
    <scope>NUCLEOTIDE SEQUENCE [LARGE SCALE GENOMIC DNA]</scope>
    <source>
        <strain evidence="4 5">WSM 1791</strain>
    </source>
</reference>
<comment type="caution">
    <text evidence="4">The sequence shown here is derived from an EMBL/GenBank/DDBJ whole genome shotgun (WGS) entry which is preliminary data.</text>
</comment>
<dbReference type="InterPro" id="IPR003680">
    <property type="entry name" value="Flavodoxin_fold"/>
</dbReference>
<feature type="domain" description="Flavodoxin-like fold" evidence="3">
    <location>
        <begin position="21"/>
        <end position="233"/>
    </location>
</feature>
<proteinExistence type="inferred from homology"/>
<evidence type="ECO:0000256" key="2">
    <source>
        <dbReference type="ARBA" id="ARBA00023002"/>
    </source>
</evidence>
<evidence type="ECO:0000313" key="4">
    <source>
        <dbReference type="EMBL" id="NOJ40780.1"/>
    </source>
</evidence>